<gene>
    <name evidence="1" type="ORF">CCR87_13800</name>
</gene>
<dbReference type="Proteomes" id="UP000706333">
    <property type="component" value="Unassembled WGS sequence"/>
</dbReference>
<reference evidence="1" key="1">
    <citation type="submission" date="2017-05" db="EMBL/GenBank/DDBJ databases">
        <authorList>
            <person name="Imhoff J.F."/>
            <person name="Rahn T."/>
            <person name="Kuenzel S."/>
            <person name="Neulinger S.C."/>
        </authorList>
    </citation>
    <scope>NUCLEOTIDE SEQUENCE</scope>
    <source>
        <strain evidence="1">LMG 28126</strain>
    </source>
</reference>
<dbReference type="EMBL" id="NHSD01000302">
    <property type="protein sequence ID" value="MBK5928392.1"/>
    <property type="molecule type" value="Genomic_DNA"/>
</dbReference>
<dbReference type="AlphaFoldDB" id="A0A934TN96"/>
<evidence type="ECO:0000313" key="2">
    <source>
        <dbReference type="Proteomes" id="UP000706333"/>
    </source>
</evidence>
<name>A0A934TN96_9RHOB</name>
<protein>
    <submittedName>
        <fullName evidence="1">Uncharacterized protein</fullName>
    </submittedName>
</protein>
<keyword evidence="2" id="KW-1185">Reference proteome</keyword>
<accession>A0A934TN96</accession>
<sequence length="132" mass="13415">MRVSGVTAAGSMVLRFAYDAAALELAGAAPGVSGAEARLIHLSEGVAELHLSGVEGVAQGAMVLASLALLRRVTRTGAVARRGGLLRLTAVSVDGVDLALTEADAHWTQAPAPAYPCPGAMRWTTLPDVAAE</sequence>
<reference evidence="1" key="2">
    <citation type="journal article" date="2020" name="Microorganisms">
        <title>Osmotic Adaptation and Compatible Solute Biosynthesis of Phototrophic Bacteria as Revealed from Genome Analyses.</title>
        <authorList>
            <person name="Imhoff J.F."/>
            <person name="Rahn T."/>
            <person name="Kunzel S."/>
            <person name="Keller A."/>
            <person name="Neulinger S.C."/>
        </authorList>
    </citation>
    <scope>NUCLEOTIDE SEQUENCE</scope>
    <source>
        <strain evidence="1">LMG 28126</strain>
    </source>
</reference>
<proteinExistence type="predicted"/>
<evidence type="ECO:0000313" key="1">
    <source>
        <dbReference type="EMBL" id="MBK5928392.1"/>
    </source>
</evidence>
<organism evidence="1 2">
    <name type="scientific">Rhodobaculum claviforme</name>
    <dbReference type="NCBI Taxonomy" id="1549854"/>
    <lineage>
        <taxon>Bacteria</taxon>
        <taxon>Pseudomonadati</taxon>
        <taxon>Pseudomonadota</taxon>
        <taxon>Alphaproteobacteria</taxon>
        <taxon>Rhodobacterales</taxon>
        <taxon>Paracoccaceae</taxon>
        <taxon>Rhodobaculum</taxon>
    </lineage>
</organism>
<comment type="caution">
    <text evidence="1">The sequence shown here is derived from an EMBL/GenBank/DDBJ whole genome shotgun (WGS) entry which is preliminary data.</text>
</comment>